<dbReference type="PANTHER" id="PTHR43581">
    <property type="entry name" value="ATP/GTP PHOSPHATASE"/>
    <property type="match status" value="1"/>
</dbReference>
<protein>
    <submittedName>
        <fullName evidence="3">ATP-binding protein</fullName>
    </submittedName>
</protein>
<evidence type="ECO:0000313" key="4">
    <source>
        <dbReference type="Proteomes" id="UP001317001"/>
    </source>
</evidence>
<dbReference type="Pfam" id="PF13304">
    <property type="entry name" value="AAA_21"/>
    <property type="match status" value="1"/>
</dbReference>
<evidence type="ECO:0000313" key="3">
    <source>
        <dbReference type="EMBL" id="UUV20532.1"/>
    </source>
</evidence>
<sequence>MFKKISISGLRGFSQKSEFILSIPNDKLGSGLTILVGPNNSGKSTIIEAFKALNSIKSYNKPSFTEGKRNKIANDRVEIILENVNANNIILKTSSHGGSEIETIENDLIAKDVNIFVIKSRRTFEPYFIKNSWSRNDFFQNDTFESQRSANYNNFSYRLFNINKSPDEFNKVLSKVLNPLPNWTIDQSDNGNYYIKFNYDNHYHSSEGAGEGLLSIFTIIDALYDSKEGDIIVIDEPELSLHPSLQRKLSELLLEYSATRQIVISTHSPYFISWESLINGGSLARVIRKNKGTQINQIESNQIDSIRSLLGNLFNPHTLGTDAKEIFFLEDNLILVEGQEDVIYLKKIIELLNLNISANFFGWGIGGAGNLDKILDLLKKLGYEKISVILDKNMEVEIEKISKKYEEYQFQVIPTNDIRDKDATTEKPKVEGLIDKSGKNVKEQYIKDIKIIFENVNNYNS</sequence>
<dbReference type="SUPFAM" id="SSF52540">
    <property type="entry name" value="P-loop containing nucleoside triphosphate hydrolases"/>
    <property type="match status" value="1"/>
</dbReference>
<keyword evidence="3" id="KW-0547">Nucleotide-binding</keyword>
<dbReference type="InterPro" id="IPR034139">
    <property type="entry name" value="TOPRIM_OLD"/>
</dbReference>
<gene>
    <name evidence="3" type="ORF">NPX36_09160</name>
</gene>
<dbReference type="Pfam" id="PF20469">
    <property type="entry name" value="OLD-like_TOPRIM"/>
    <property type="match status" value="1"/>
</dbReference>
<feature type="domain" description="ATPase AAA-type core" evidence="1">
    <location>
        <begin position="207"/>
        <end position="273"/>
    </location>
</feature>
<dbReference type="GO" id="GO:0005524">
    <property type="term" value="F:ATP binding"/>
    <property type="evidence" value="ECO:0007669"/>
    <property type="project" value="UniProtKB-KW"/>
</dbReference>
<feature type="domain" description="OLD protein-like TOPRIM" evidence="2">
    <location>
        <begin position="328"/>
        <end position="391"/>
    </location>
</feature>
<dbReference type="RefSeq" id="WP_257498434.1">
    <property type="nucleotide sequence ID" value="NZ_CP102382.1"/>
</dbReference>
<accession>A0ABY5NQ11</accession>
<evidence type="ECO:0000259" key="1">
    <source>
        <dbReference type="Pfam" id="PF13304"/>
    </source>
</evidence>
<dbReference type="InterPro" id="IPR003959">
    <property type="entry name" value="ATPase_AAA_core"/>
</dbReference>
<evidence type="ECO:0000259" key="2">
    <source>
        <dbReference type="Pfam" id="PF20469"/>
    </source>
</evidence>
<dbReference type="InterPro" id="IPR027417">
    <property type="entry name" value="P-loop_NTPase"/>
</dbReference>
<proteinExistence type="predicted"/>
<dbReference type="EMBL" id="CP102382">
    <property type="protein sequence ID" value="UUV20532.1"/>
    <property type="molecule type" value="Genomic_DNA"/>
</dbReference>
<dbReference type="Gene3D" id="3.40.50.300">
    <property type="entry name" value="P-loop containing nucleotide triphosphate hydrolases"/>
    <property type="match status" value="1"/>
</dbReference>
<name>A0ABY5NQ11_9FLAO</name>
<reference evidence="3 4" key="1">
    <citation type="submission" date="2022-08" db="EMBL/GenBank/DDBJ databases">
        <title>Myroides zhujiangensis sp. nov., a novel bacterium isolated from sediment in the Pearl River Estuary.</title>
        <authorList>
            <person name="Cui L."/>
        </authorList>
    </citation>
    <scope>NUCLEOTIDE SEQUENCE [LARGE SCALE GENOMIC DNA]</scope>
    <source>
        <strain evidence="3 4">SCSIO 72103</strain>
    </source>
</reference>
<keyword evidence="4" id="KW-1185">Reference proteome</keyword>
<organism evidence="3 4">
    <name type="scientific">Paenimyroides aestuarii</name>
    <dbReference type="NCBI Taxonomy" id="2968490"/>
    <lineage>
        <taxon>Bacteria</taxon>
        <taxon>Pseudomonadati</taxon>
        <taxon>Bacteroidota</taxon>
        <taxon>Flavobacteriia</taxon>
        <taxon>Flavobacteriales</taxon>
        <taxon>Flavobacteriaceae</taxon>
        <taxon>Paenimyroides</taxon>
    </lineage>
</organism>
<dbReference type="Proteomes" id="UP001317001">
    <property type="component" value="Chromosome"/>
</dbReference>
<dbReference type="PANTHER" id="PTHR43581:SF4">
    <property type="entry name" value="ATP_GTP PHOSPHATASE"/>
    <property type="match status" value="1"/>
</dbReference>
<keyword evidence="3" id="KW-0067">ATP-binding</keyword>
<dbReference type="InterPro" id="IPR051396">
    <property type="entry name" value="Bact_Antivir_Def_Nuclease"/>
</dbReference>